<evidence type="ECO:0000256" key="6">
    <source>
        <dbReference type="PIRSR" id="PIRSR600175-1"/>
    </source>
</evidence>
<evidence type="ECO:0000256" key="7">
    <source>
        <dbReference type="PIRSR" id="PIRSR600175-2"/>
    </source>
</evidence>
<reference evidence="11 12" key="1">
    <citation type="submission" date="2024-11" db="EMBL/GenBank/DDBJ databases">
        <title>Adaptive evolution of stress response genes in parasites aligns with host niche diversity.</title>
        <authorList>
            <person name="Hahn C."/>
            <person name="Resl P."/>
        </authorList>
    </citation>
    <scope>NUCLEOTIDE SEQUENCE [LARGE SCALE GENOMIC DNA]</scope>
    <source>
        <strain evidence="11">EGGRZ-B1_66</strain>
        <tissue evidence="11">Body</tissue>
    </source>
</reference>
<keyword evidence="3 8" id="KW-0812">Transmembrane</keyword>
<feature type="region of interest" description="Disordered" evidence="9">
    <location>
        <begin position="1"/>
        <end position="20"/>
    </location>
</feature>
<accession>A0ABD2QFU1</accession>
<comment type="similarity">
    <text evidence="8">Belongs to the sodium:neurotransmitter symporter (SNF) (TC 2.A.22) family.</text>
</comment>
<evidence type="ECO:0000313" key="11">
    <source>
        <dbReference type="EMBL" id="KAL3318404.1"/>
    </source>
</evidence>
<proteinExistence type="inferred from homology"/>
<feature type="transmembrane region" description="Helical" evidence="10">
    <location>
        <begin position="453"/>
        <end position="475"/>
    </location>
</feature>
<feature type="transmembrane region" description="Helical" evidence="10">
    <location>
        <begin position="49"/>
        <end position="67"/>
    </location>
</feature>
<evidence type="ECO:0000256" key="3">
    <source>
        <dbReference type="ARBA" id="ARBA00022692"/>
    </source>
</evidence>
<feature type="transmembrane region" description="Helical" evidence="10">
    <location>
        <begin position="209"/>
        <end position="232"/>
    </location>
</feature>
<evidence type="ECO:0000256" key="4">
    <source>
        <dbReference type="ARBA" id="ARBA00022989"/>
    </source>
</evidence>
<feature type="binding site" evidence="6">
    <location>
        <position position="62"/>
    </location>
    <ligand>
        <name>Na(+)</name>
        <dbReference type="ChEBI" id="CHEBI:29101"/>
        <label>1</label>
    </ligand>
</feature>
<name>A0ABD2QFU1_9PLAT</name>
<evidence type="ECO:0000256" key="9">
    <source>
        <dbReference type="SAM" id="MobiDB-lite"/>
    </source>
</evidence>
<feature type="transmembrane region" description="Helical" evidence="10">
    <location>
        <begin position="495"/>
        <end position="519"/>
    </location>
</feature>
<dbReference type="InterPro" id="IPR000175">
    <property type="entry name" value="Na/ntran_symport"/>
</dbReference>
<feature type="transmembrane region" description="Helical" evidence="10">
    <location>
        <begin position="320"/>
        <end position="344"/>
    </location>
</feature>
<dbReference type="AlphaFoldDB" id="A0ABD2QFU1"/>
<feature type="binding site" evidence="6">
    <location>
        <position position="58"/>
    </location>
    <ligand>
        <name>Na(+)</name>
        <dbReference type="ChEBI" id="CHEBI:29101"/>
        <label>1</label>
    </ligand>
</feature>
<dbReference type="GO" id="GO:0015293">
    <property type="term" value="F:symporter activity"/>
    <property type="evidence" value="ECO:0007669"/>
    <property type="project" value="UniProtKB-KW"/>
</dbReference>
<dbReference type="Proteomes" id="UP001626550">
    <property type="component" value="Unassembled WGS sequence"/>
</dbReference>
<dbReference type="PROSITE" id="PS00610">
    <property type="entry name" value="NA_NEUROTRAN_SYMP_1"/>
    <property type="match status" value="1"/>
</dbReference>
<feature type="binding site" evidence="6">
    <location>
        <position position="391"/>
    </location>
    <ligand>
        <name>Na(+)</name>
        <dbReference type="ChEBI" id="CHEBI:29101"/>
        <label>1</label>
    </ligand>
</feature>
<keyword evidence="8" id="KW-0769">Symport</keyword>
<keyword evidence="5 10" id="KW-0472">Membrane</keyword>
<feature type="transmembrane region" description="Helical" evidence="10">
    <location>
        <begin position="121"/>
        <end position="148"/>
    </location>
</feature>
<evidence type="ECO:0000256" key="10">
    <source>
        <dbReference type="SAM" id="Phobius"/>
    </source>
</evidence>
<evidence type="ECO:0000256" key="1">
    <source>
        <dbReference type="ARBA" id="ARBA00004141"/>
    </source>
</evidence>
<dbReference type="EMBL" id="JBJKFK010000247">
    <property type="protein sequence ID" value="KAL3318404.1"/>
    <property type="molecule type" value="Genomic_DNA"/>
</dbReference>
<feature type="binding site" evidence="6">
    <location>
        <position position="55"/>
    </location>
    <ligand>
        <name>Na(+)</name>
        <dbReference type="ChEBI" id="CHEBI:29101"/>
        <label>1</label>
    </ligand>
</feature>
<feature type="transmembrane region" description="Helical" evidence="10">
    <location>
        <begin position="79"/>
        <end position="100"/>
    </location>
</feature>
<dbReference type="GO" id="GO:0016020">
    <property type="term" value="C:membrane"/>
    <property type="evidence" value="ECO:0007669"/>
    <property type="project" value="UniProtKB-SubCell"/>
</dbReference>
<organism evidence="11 12">
    <name type="scientific">Cichlidogyrus casuarinus</name>
    <dbReference type="NCBI Taxonomy" id="1844966"/>
    <lineage>
        <taxon>Eukaryota</taxon>
        <taxon>Metazoa</taxon>
        <taxon>Spiralia</taxon>
        <taxon>Lophotrochozoa</taxon>
        <taxon>Platyhelminthes</taxon>
        <taxon>Monogenea</taxon>
        <taxon>Monopisthocotylea</taxon>
        <taxon>Dactylogyridea</taxon>
        <taxon>Ancyrocephalidae</taxon>
        <taxon>Cichlidogyrus</taxon>
    </lineage>
</organism>
<dbReference type="PRINTS" id="PR00176">
    <property type="entry name" value="NANEUSMPORT"/>
</dbReference>
<dbReference type="PANTHER" id="PTHR11616:SF309">
    <property type="entry name" value="TRANSPORTER"/>
    <property type="match status" value="1"/>
</dbReference>
<dbReference type="PROSITE" id="PS50267">
    <property type="entry name" value="NA_NEUROTRAN_SYMP_3"/>
    <property type="match status" value="1"/>
</dbReference>
<evidence type="ECO:0000256" key="8">
    <source>
        <dbReference type="RuleBase" id="RU003732"/>
    </source>
</evidence>
<feature type="disulfide bond" evidence="7">
    <location>
        <begin position="160"/>
        <end position="168"/>
    </location>
</feature>
<feature type="transmembrane region" description="Helical" evidence="10">
    <location>
        <begin position="244"/>
        <end position="264"/>
    </location>
</feature>
<comment type="caution">
    <text evidence="11">The sequence shown here is derived from an EMBL/GenBank/DDBJ whole genome shotgun (WGS) entry which is preliminary data.</text>
</comment>
<feature type="binding site" evidence="6">
    <location>
        <position position="294"/>
    </location>
    <ligand>
        <name>Na(+)</name>
        <dbReference type="ChEBI" id="CHEBI:29101"/>
        <label>1</label>
    </ligand>
</feature>
<feature type="transmembrane region" description="Helical" evidence="10">
    <location>
        <begin position="374"/>
        <end position="391"/>
    </location>
</feature>
<evidence type="ECO:0000256" key="2">
    <source>
        <dbReference type="ARBA" id="ARBA00022448"/>
    </source>
</evidence>
<feature type="transmembrane region" description="Helical" evidence="10">
    <location>
        <begin position="284"/>
        <end position="308"/>
    </location>
</feature>
<keyword evidence="2 8" id="KW-0813">Transport</keyword>
<evidence type="ECO:0000313" key="12">
    <source>
        <dbReference type="Proteomes" id="UP001626550"/>
    </source>
</evidence>
<protein>
    <recommendedName>
        <fullName evidence="8">Transporter</fullName>
    </recommendedName>
</protein>
<keyword evidence="7" id="KW-1015">Disulfide bond</keyword>
<dbReference type="InterPro" id="IPR037272">
    <property type="entry name" value="SNS_sf"/>
</dbReference>
<keyword evidence="4 10" id="KW-1133">Transmembrane helix</keyword>
<gene>
    <name evidence="11" type="ORF">Ciccas_002929</name>
</gene>
<feature type="transmembrane region" description="Helical" evidence="10">
    <location>
        <begin position="422"/>
        <end position="441"/>
    </location>
</feature>
<sequence>MSEEQSLRLSKSNRDGKKANQNSKLVVQDLGEGVYLEINRAKFANKIDFLFACIGFSVGLGNVWRFPYLCFKHGGGAFLIPYLISLLIGGFPSFLLEVSLGQLMSAGGIEAWDIFPLLKGIGYTGVIVGFFLTVYYNVIIAWGLHFMFSSFQLTLPWTICGDWSTVNCVNLTSINRTHADGQELTDSAVEYWENRVLHLSTGLEDSGKVLYELALCLLLGWIIIFCCVIKGIKTSGKVLYFTAPFPYVLLFIILIRTCLLPGALDGLKHYVTPNFTKLGELQVWADAGTQVFFSYSIGLGTLTALGSYNSFTHNSFRDCIIFAVVNSGTSLFAGLVIFATAGYMAQAQQIPIAEAAASGPGLAFIIYPQALAQMPGAPFWSVMFFIMILLLGMNTQFVALEGVVAGMTDIFPVYFSKGHRRTLFTGLTCIVMFIIGLSMVTEGGMYVFQLFDYYIGSRITLVVAAIQCLVIVYGFGGRRYLNCLEKMYGFSVGKILLVFWSSLTPLFCMALFLITVFVYQELDYEKKTTKTVYKYPQWSIVLGWMMACTCILALPIIAMYKLLTTPGATFNERLLKTIEPVFPPRIAAMLNDTEVICESYQSFLLNLISFQIILPVRLKSKLLNL</sequence>
<keyword evidence="6" id="KW-0479">Metal-binding</keyword>
<comment type="subcellular location">
    <subcellularLocation>
        <location evidence="1">Membrane</location>
        <topology evidence="1">Multi-pass membrane protein</topology>
    </subcellularLocation>
</comment>
<dbReference type="Pfam" id="PF00209">
    <property type="entry name" value="SNF"/>
    <property type="match status" value="1"/>
</dbReference>
<keyword evidence="12" id="KW-1185">Reference proteome</keyword>
<dbReference type="SUPFAM" id="SSF161070">
    <property type="entry name" value="SNF-like"/>
    <property type="match status" value="1"/>
</dbReference>
<feature type="binding site" evidence="6">
    <location>
        <position position="326"/>
    </location>
    <ligand>
        <name>Na(+)</name>
        <dbReference type="ChEBI" id="CHEBI:29101"/>
        <label>1</label>
    </ligand>
</feature>
<feature type="transmembrane region" description="Helical" evidence="10">
    <location>
        <begin position="539"/>
        <end position="563"/>
    </location>
</feature>
<dbReference type="PANTHER" id="PTHR11616">
    <property type="entry name" value="SODIUM/CHLORIDE DEPENDENT TRANSPORTER"/>
    <property type="match status" value="1"/>
</dbReference>
<dbReference type="PROSITE" id="PS00754">
    <property type="entry name" value="NA_NEUROTRAN_SYMP_2"/>
    <property type="match status" value="1"/>
</dbReference>
<keyword evidence="6" id="KW-0915">Sodium</keyword>
<evidence type="ECO:0000256" key="5">
    <source>
        <dbReference type="ARBA" id="ARBA00023136"/>
    </source>
</evidence>